<evidence type="ECO:0000256" key="6">
    <source>
        <dbReference type="ARBA" id="ARBA00081811"/>
    </source>
</evidence>
<evidence type="ECO:0000256" key="7">
    <source>
        <dbReference type="PROSITE-ProRule" id="PRU00317"/>
    </source>
</evidence>
<comment type="caution">
    <text evidence="10">The sequence shown here is derived from an EMBL/GenBank/DDBJ whole genome shotgun (WGS) entry which is preliminary data.</text>
</comment>
<dbReference type="InterPro" id="IPR033712">
    <property type="entry name" value="Pumilio_RNA-bd"/>
</dbReference>
<feature type="repeat" description="Pumilio" evidence="7">
    <location>
        <begin position="568"/>
        <end position="603"/>
    </location>
</feature>
<dbReference type="Pfam" id="PF00806">
    <property type="entry name" value="PUF"/>
    <property type="match status" value="8"/>
</dbReference>
<keyword evidence="11" id="KW-1185">Reference proteome</keyword>
<evidence type="ECO:0000313" key="11">
    <source>
        <dbReference type="Proteomes" id="UP001210925"/>
    </source>
</evidence>
<dbReference type="PANTHER" id="PTHR12537:SF12">
    <property type="entry name" value="MATERNAL PROTEIN PUMILIO"/>
    <property type="match status" value="1"/>
</dbReference>
<comment type="similarity">
    <text evidence="5">Belongs to the PUF3 family.</text>
</comment>
<feature type="domain" description="PUM-HD" evidence="9">
    <location>
        <begin position="440"/>
        <end position="780"/>
    </location>
</feature>
<keyword evidence="3" id="KW-0677">Repeat</keyword>
<sequence>MDQQQFYTPKAKNQQPKGQLAAMLQSKGAWDDFSSTGQDINRSSSAPPSQLIMQDNDFDEEDLRNNPDYAKYYHQNSRLQPRMQPPNYSPAQSWQLWAPPGMNSKGENFSGYEKDQVNNNLIKSPTLFAPNAVNSASKMNPSWGTNSPLRGLPNQEMMNSPLRHNLTDLDSEQYPRASSVLSRPKSSNQNFIDHYDTQEDEMRMTALLNAALDSQDNVFAAPIPRAASTPPTRLQFAPSKRDPTAQEIIYGMQNMDVKDEPVIPNRSRTPISRHFPDGPASATKANFGDAFSPDIGDRKGPNRLFDHDSNFFPNRPASAQGRFSNPNSPARGAPPGLVDKDKANDVLLDPAMAQALAALSAAGNLSPLQIQQIQMQLRLTQNNNNNANVNQWEKTSSHQQPPRQESHSRRDGYQNNSATSPTRNRMDASPTSNQDSSPSSRSALLEDFRNNKNKKYELKDIAGSVVEFSGDQHGSRFIQQKLETATNEEKQMVFEEILPHALQLTTDVFGNYVIQKFFEHGNAQQKEELASKMEGNILNLSLQMYGCRVVQKAFEYVSPEQQSLLIKELEGNVLKCVKDQNGNHVIQKAVERVDPDHIRFIIDAFHGQVYALATHPYGCRVIQRIFEHCSDEETEPLLEELHRYAISLIQDQYGNYVIQHILEKGKPKDKQFVISKVKGHVLNMSKHKFASNVVEKCVSYGSPQDRQEIIDEVIHTKQDGTTPLYTMMKDQFANYVVQKLLDVANESQKLILVTKIKPQLPSLKKYTYGKHLISKVEKYIVQYQID</sequence>
<dbReference type="InterPro" id="IPR001313">
    <property type="entry name" value="Pumilio_RNA-bd_rpt"/>
</dbReference>
<feature type="repeat" description="Pumilio" evidence="7">
    <location>
        <begin position="640"/>
        <end position="675"/>
    </location>
</feature>
<dbReference type="GO" id="GO:0000288">
    <property type="term" value="P:nuclear-transcribed mRNA catabolic process, deadenylation-dependent decay"/>
    <property type="evidence" value="ECO:0007669"/>
    <property type="project" value="TreeGrafter"/>
</dbReference>
<dbReference type="PROSITE" id="PS50303">
    <property type="entry name" value="PUM_HD"/>
    <property type="match status" value="1"/>
</dbReference>
<dbReference type="PANTHER" id="PTHR12537">
    <property type="entry name" value="RNA BINDING PROTEIN PUMILIO-RELATED"/>
    <property type="match status" value="1"/>
</dbReference>
<dbReference type="SUPFAM" id="SSF48371">
    <property type="entry name" value="ARM repeat"/>
    <property type="match status" value="1"/>
</dbReference>
<dbReference type="SMART" id="SM00025">
    <property type="entry name" value="Pumilio"/>
    <property type="match status" value="8"/>
</dbReference>
<feature type="repeat" description="Pumilio" evidence="7">
    <location>
        <begin position="496"/>
        <end position="531"/>
    </location>
</feature>
<evidence type="ECO:0000259" key="9">
    <source>
        <dbReference type="PROSITE" id="PS50303"/>
    </source>
</evidence>
<dbReference type="GO" id="GO:0005737">
    <property type="term" value="C:cytoplasm"/>
    <property type="evidence" value="ECO:0007669"/>
    <property type="project" value="UniProtKB-SubCell"/>
</dbReference>
<evidence type="ECO:0000313" key="10">
    <source>
        <dbReference type="EMBL" id="KAJ3260001.1"/>
    </source>
</evidence>
<reference evidence="10" key="1">
    <citation type="submission" date="2020-05" db="EMBL/GenBank/DDBJ databases">
        <title>Phylogenomic resolution of chytrid fungi.</title>
        <authorList>
            <person name="Stajich J.E."/>
            <person name="Amses K."/>
            <person name="Simmons R."/>
            <person name="Seto K."/>
            <person name="Myers J."/>
            <person name="Bonds A."/>
            <person name="Quandt C.A."/>
            <person name="Barry K."/>
            <person name="Liu P."/>
            <person name="Grigoriev I."/>
            <person name="Longcore J.E."/>
            <person name="James T.Y."/>
        </authorList>
    </citation>
    <scope>NUCLEOTIDE SEQUENCE</scope>
    <source>
        <strain evidence="10">PLAUS21</strain>
    </source>
</reference>
<evidence type="ECO:0000256" key="3">
    <source>
        <dbReference type="ARBA" id="ARBA00022737"/>
    </source>
</evidence>
<dbReference type="AlphaFoldDB" id="A0AAD5UJV8"/>
<dbReference type="FunFam" id="1.25.10.10:FF:000004">
    <property type="entry name" value="Pumilio homolog 1 isoform 2"/>
    <property type="match status" value="1"/>
</dbReference>
<feature type="repeat" description="Pumilio" evidence="7">
    <location>
        <begin position="712"/>
        <end position="754"/>
    </location>
</feature>
<dbReference type="PROSITE" id="PS50302">
    <property type="entry name" value="PUM"/>
    <property type="match status" value="8"/>
</dbReference>
<evidence type="ECO:0000256" key="2">
    <source>
        <dbReference type="ARBA" id="ARBA00022490"/>
    </source>
</evidence>
<dbReference type="EMBL" id="JADGKB010000014">
    <property type="protein sequence ID" value="KAJ3260001.1"/>
    <property type="molecule type" value="Genomic_DNA"/>
</dbReference>
<feature type="compositionally biased region" description="Polar residues" evidence="8">
    <location>
        <begin position="33"/>
        <end position="53"/>
    </location>
</feature>
<gene>
    <name evidence="10" type="primary">PUM2</name>
    <name evidence="10" type="ORF">HK103_001511</name>
</gene>
<feature type="compositionally biased region" description="Polar residues" evidence="8">
    <location>
        <begin position="391"/>
        <end position="403"/>
    </location>
</feature>
<evidence type="ECO:0000256" key="8">
    <source>
        <dbReference type="SAM" id="MobiDB-lite"/>
    </source>
</evidence>
<dbReference type="InterPro" id="IPR033133">
    <property type="entry name" value="PUM-HD"/>
</dbReference>
<dbReference type="GO" id="GO:0003730">
    <property type="term" value="F:mRNA 3'-UTR binding"/>
    <property type="evidence" value="ECO:0007669"/>
    <property type="project" value="TreeGrafter"/>
</dbReference>
<organism evidence="10 11">
    <name type="scientific">Boothiomyces macroporosus</name>
    <dbReference type="NCBI Taxonomy" id="261099"/>
    <lineage>
        <taxon>Eukaryota</taxon>
        <taxon>Fungi</taxon>
        <taxon>Fungi incertae sedis</taxon>
        <taxon>Chytridiomycota</taxon>
        <taxon>Chytridiomycota incertae sedis</taxon>
        <taxon>Chytridiomycetes</taxon>
        <taxon>Rhizophydiales</taxon>
        <taxon>Terramycetaceae</taxon>
        <taxon>Boothiomyces</taxon>
    </lineage>
</organism>
<protein>
    <recommendedName>
        <fullName evidence="6">Pumilio homology domain family member 3</fullName>
    </recommendedName>
</protein>
<dbReference type="Proteomes" id="UP001210925">
    <property type="component" value="Unassembled WGS sequence"/>
</dbReference>
<feature type="compositionally biased region" description="Low complexity" evidence="8">
    <location>
        <begin position="429"/>
        <end position="442"/>
    </location>
</feature>
<dbReference type="InterPro" id="IPR016024">
    <property type="entry name" value="ARM-type_fold"/>
</dbReference>
<keyword evidence="2" id="KW-0963">Cytoplasm</keyword>
<feature type="region of interest" description="Disordered" evidence="8">
    <location>
        <begin position="387"/>
        <end position="442"/>
    </location>
</feature>
<accession>A0AAD5UJV8</accession>
<evidence type="ECO:0000256" key="1">
    <source>
        <dbReference type="ARBA" id="ARBA00004496"/>
    </source>
</evidence>
<keyword evidence="4" id="KW-0694">RNA-binding</keyword>
<feature type="region of interest" description="Disordered" evidence="8">
    <location>
        <begin position="268"/>
        <end position="341"/>
    </location>
</feature>
<evidence type="ECO:0000256" key="5">
    <source>
        <dbReference type="ARBA" id="ARBA00060736"/>
    </source>
</evidence>
<feature type="compositionally biased region" description="Polar residues" evidence="8">
    <location>
        <begin position="413"/>
        <end position="423"/>
    </location>
</feature>
<feature type="repeat" description="Pumilio" evidence="7">
    <location>
        <begin position="532"/>
        <end position="567"/>
    </location>
</feature>
<comment type="subcellular location">
    <subcellularLocation>
        <location evidence="1">Cytoplasm</location>
    </subcellularLocation>
</comment>
<dbReference type="InterPro" id="IPR011989">
    <property type="entry name" value="ARM-like"/>
</dbReference>
<feature type="region of interest" description="Disordered" evidence="8">
    <location>
        <begin position="1"/>
        <end position="65"/>
    </location>
</feature>
<feature type="repeat" description="Pumilio" evidence="7">
    <location>
        <begin position="676"/>
        <end position="711"/>
    </location>
</feature>
<dbReference type="CDD" id="cd07920">
    <property type="entry name" value="Pumilio"/>
    <property type="match status" value="1"/>
</dbReference>
<proteinExistence type="inferred from homology"/>
<feature type="compositionally biased region" description="Polar residues" evidence="8">
    <location>
        <begin position="1"/>
        <end position="17"/>
    </location>
</feature>
<feature type="repeat" description="Pumilio" evidence="7">
    <location>
        <begin position="604"/>
        <end position="639"/>
    </location>
</feature>
<feature type="compositionally biased region" description="Basic and acidic residues" evidence="8">
    <location>
        <begin position="295"/>
        <end position="309"/>
    </location>
</feature>
<dbReference type="Gene3D" id="1.25.10.10">
    <property type="entry name" value="Leucine-rich Repeat Variant"/>
    <property type="match status" value="1"/>
</dbReference>
<name>A0AAD5UJV8_9FUNG</name>
<feature type="repeat" description="Pumilio" evidence="7">
    <location>
        <begin position="460"/>
        <end position="495"/>
    </location>
</feature>
<evidence type="ECO:0000256" key="4">
    <source>
        <dbReference type="ARBA" id="ARBA00022884"/>
    </source>
</evidence>